<organism evidence="1 2">
    <name type="scientific">Zalaria obscura</name>
    <dbReference type="NCBI Taxonomy" id="2024903"/>
    <lineage>
        <taxon>Eukaryota</taxon>
        <taxon>Fungi</taxon>
        <taxon>Dikarya</taxon>
        <taxon>Ascomycota</taxon>
        <taxon>Pezizomycotina</taxon>
        <taxon>Dothideomycetes</taxon>
        <taxon>Dothideomycetidae</taxon>
        <taxon>Dothideales</taxon>
        <taxon>Zalariaceae</taxon>
        <taxon>Zalaria</taxon>
    </lineage>
</organism>
<dbReference type="Proteomes" id="UP001320706">
    <property type="component" value="Unassembled WGS sequence"/>
</dbReference>
<protein>
    <submittedName>
        <fullName evidence="1">Uncharacterized protein</fullName>
    </submittedName>
</protein>
<evidence type="ECO:0000313" key="1">
    <source>
        <dbReference type="EMBL" id="KAK8209143.1"/>
    </source>
</evidence>
<keyword evidence="2" id="KW-1185">Reference proteome</keyword>
<gene>
    <name evidence="1" type="ORF">M8818_003838</name>
</gene>
<sequence>MKATVEASVGLSEGHRGHKIAPAGSRQGVQGVKVGIERKLSISHPYAEDATMNFHSAWICVVDVPQRTWDQQQTCRHATYDQRVRTMPCTTIDEMEGPLRTPHAASGILPLSDLEEA</sequence>
<reference evidence="1" key="1">
    <citation type="submission" date="2024-02" db="EMBL/GenBank/DDBJ databases">
        <title>Metagenome Assembled Genome of Zalaria obscura JY119.</title>
        <authorList>
            <person name="Vighnesh L."/>
            <person name="Jagadeeshwari U."/>
            <person name="Venkata Ramana C."/>
            <person name="Sasikala C."/>
        </authorList>
    </citation>
    <scope>NUCLEOTIDE SEQUENCE</scope>
    <source>
        <strain evidence="1">JY119</strain>
    </source>
</reference>
<name>A0ACC3SDK2_9PEZI</name>
<proteinExistence type="predicted"/>
<comment type="caution">
    <text evidence="1">The sequence shown here is derived from an EMBL/GenBank/DDBJ whole genome shotgun (WGS) entry which is preliminary data.</text>
</comment>
<dbReference type="EMBL" id="JAMKPW020000017">
    <property type="protein sequence ID" value="KAK8209143.1"/>
    <property type="molecule type" value="Genomic_DNA"/>
</dbReference>
<evidence type="ECO:0000313" key="2">
    <source>
        <dbReference type="Proteomes" id="UP001320706"/>
    </source>
</evidence>
<accession>A0ACC3SDK2</accession>